<reference evidence="1" key="1">
    <citation type="submission" date="2022-06" db="EMBL/GenBank/DDBJ databases">
        <authorList>
            <person name="Berger JAMES D."/>
            <person name="Berger JAMES D."/>
        </authorList>
    </citation>
    <scope>NUCLEOTIDE SEQUENCE [LARGE SCALE GENOMIC DNA]</scope>
</reference>
<evidence type="ECO:0000313" key="1">
    <source>
        <dbReference type="Proteomes" id="UP000050792"/>
    </source>
</evidence>
<dbReference type="AlphaFoldDB" id="A0AA85ELW3"/>
<evidence type="ECO:0000313" key="2">
    <source>
        <dbReference type="WBParaSite" id="SRDH1_14220.1"/>
    </source>
</evidence>
<proteinExistence type="predicted"/>
<protein>
    <submittedName>
        <fullName evidence="2">Uncharacterized protein</fullName>
    </submittedName>
</protein>
<accession>A0AA85ELW3</accession>
<name>A0AA85ELW3_9TREM</name>
<sequence length="69" mass="7641">MNKIEGWLESTNSFAGRGVAAFRLTLNCVDWLSVRGLLLSTFSTLSPYCIHSTQQFLGSNSSSRSQIRV</sequence>
<dbReference type="WBParaSite" id="SRDH1_14220.1">
    <property type="protein sequence ID" value="SRDH1_14220.1"/>
    <property type="gene ID" value="SRDH1_14220"/>
</dbReference>
<dbReference type="Proteomes" id="UP000050792">
    <property type="component" value="Unassembled WGS sequence"/>
</dbReference>
<organism evidence="1 2">
    <name type="scientific">Schistosoma rodhaini</name>
    <dbReference type="NCBI Taxonomy" id="6188"/>
    <lineage>
        <taxon>Eukaryota</taxon>
        <taxon>Metazoa</taxon>
        <taxon>Spiralia</taxon>
        <taxon>Lophotrochozoa</taxon>
        <taxon>Platyhelminthes</taxon>
        <taxon>Trematoda</taxon>
        <taxon>Digenea</taxon>
        <taxon>Strigeidida</taxon>
        <taxon>Schistosomatoidea</taxon>
        <taxon>Schistosomatidae</taxon>
        <taxon>Schistosoma</taxon>
    </lineage>
</organism>
<reference evidence="2" key="2">
    <citation type="submission" date="2023-11" db="UniProtKB">
        <authorList>
            <consortium name="WormBaseParasite"/>
        </authorList>
    </citation>
    <scope>IDENTIFICATION</scope>
</reference>
<keyword evidence="1" id="KW-1185">Reference proteome</keyword>